<gene>
    <name evidence="2" type="ORF">BamMEX5DRAFT_1563</name>
</gene>
<name>B1T197_9BURK</name>
<protein>
    <submittedName>
        <fullName evidence="2">Uncharacterized protein</fullName>
    </submittedName>
</protein>
<comment type="caution">
    <text evidence="2">The sequence shown here is derived from an EMBL/GenBank/DDBJ whole genome shotgun (WGS) entry which is preliminary data.</text>
</comment>
<reference evidence="2 3" key="1">
    <citation type="submission" date="2008-03" db="EMBL/GenBank/DDBJ databases">
        <title>Sequencing of the draft genome and assembly of Burkholderia ambifaria MEX-5.</title>
        <authorList>
            <consortium name="US DOE Joint Genome Institute (JGI-PGF)"/>
            <person name="Copeland A."/>
            <person name="Lucas S."/>
            <person name="Lapidus A."/>
            <person name="Glavina del Rio T."/>
            <person name="Dalin E."/>
            <person name="Tice H."/>
            <person name="Bruce D."/>
            <person name="Goodwin L."/>
            <person name="Pitluck S."/>
            <person name="Larimer F."/>
            <person name="Land M.L."/>
            <person name="Hauser L."/>
            <person name="Tiedje J."/>
            <person name="Richardson P."/>
        </authorList>
    </citation>
    <scope>NUCLEOTIDE SEQUENCE [LARGE SCALE GENOMIC DNA]</scope>
    <source>
        <strain evidence="2 3">MEX-5</strain>
    </source>
</reference>
<dbReference type="PATRIC" id="fig|396597.7.peg.6755"/>
<evidence type="ECO:0000256" key="1">
    <source>
        <dbReference type="SAM" id="MobiDB-lite"/>
    </source>
</evidence>
<feature type="region of interest" description="Disordered" evidence="1">
    <location>
        <begin position="288"/>
        <end position="364"/>
    </location>
</feature>
<proteinExistence type="predicted"/>
<accession>B1T197</accession>
<organism evidence="2 3">
    <name type="scientific">Burkholderia ambifaria MEX-5</name>
    <dbReference type="NCBI Taxonomy" id="396597"/>
    <lineage>
        <taxon>Bacteria</taxon>
        <taxon>Pseudomonadati</taxon>
        <taxon>Pseudomonadota</taxon>
        <taxon>Betaproteobacteria</taxon>
        <taxon>Burkholderiales</taxon>
        <taxon>Burkholderiaceae</taxon>
        <taxon>Burkholderia</taxon>
        <taxon>Burkholderia cepacia complex</taxon>
    </lineage>
</organism>
<sequence>MLTIEFHSVSTGLGLGLSTRESAPSFDVVPLLTVGIHSVWSCRGSRDLHPNRRGPLIVCRHSPSKFTAFGVVVERAIHTRIGTLVRARAVTHHRNSQCFESSWGGLSTPESAPSFERCRCSLSEFTAFRVVARRAVHIRIGTVVRARVGAHRWNSQGFECLWAAISTPLPASRSTAQRRAPRPDADVDILPPNRLTTLWIRKVSATVAAARHGSGGGYLLSASTRRAVDFNGERRHPLQLWTDRGVDIRRPTRLETLCDRTVSTITHSAGSPGIVDIPRPQPIRTLCIPSVSTAPFPGRNPCRTDRERPPPRPRPASRSSSAISTQAPTHPGHPDSCLPPHAKTLSIPARNLRSFSHFGTRRAR</sequence>
<dbReference type="EMBL" id="ABLK01000032">
    <property type="protein sequence ID" value="EDT42680.1"/>
    <property type="molecule type" value="Genomic_DNA"/>
</dbReference>
<evidence type="ECO:0000313" key="3">
    <source>
        <dbReference type="Proteomes" id="UP000004814"/>
    </source>
</evidence>
<dbReference type="AlphaFoldDB" id="B1T197"/>
<dbReference type="Proteomes" id="UP000004814">
    <property type="component" value="Unassembled WGS sequence"/>
</dbReference>
<evidence type="ECO:0000313" key="2">
    <source>
        <dbReference type="EMBL" id="EDT42680.1"/>
    </source>
</evidence>